<name>A0A840ZQS4_9HYPH</name>
<accession>A0A840ZQS4</accession>
<dbReference type="Proteomes" id="UP000583454">
    <property type="component" value="Unassembled WGS sequence"/>
</dbReference>
<evidence type="ECO:0000313" key="2">
    <source>
        <dbReference type="EMBL" id="MBB5759217.1"/>
    </source>
</evidence>
<organism evidence="2 3">
    <name type="scientific">Methylorubrum rhodinum</name>
    <dbReference type="NCBI Taxonomy" id="29428"/>
    <lineage>
        <taxon>Bacteria</taxon>
        <taxon>Pseudomonadati</taxon>
        <taxon>Pseudomonadota</taxon>
        <taxon>Alphaproteobacteria</taxon>
        <taxon>Hyphomicrobiales</taxon>
        <taxon>Methylobacteriaceae</taxon>
        <taxon>Methylorubrum</taxon>
    </lineage>
</organism>
<feature type="region of interest" description="Disordered" evidence="1">
    <location>
        <begin position="1"/>
        <end position="23"/>
    </location>
</feature>
<dbReference type="RefSeq" id="WP_210306569.1">
    <property type="nucleotide sequence ID" value="NZ_JACHOP010000021.1"/>
</dbReference>
<comment type="caution">
    <text evidence="2">The sequence shown here is derived from an EMBL/GenBank/DDBJ whole genome shotgun (WGS) entry which is preliminary data.</text>
</comment>
<evidence type="ECO:0008006" key="4">
    <source>
        <dbReference type="Google" id="ProtNLM"/>
    </source>
</evidence>
<keyword evidence="3" id="KW-1185">Reference proteome</keyword>
<evidence type="ECO:0000313" key="3">
    <source>
        <dbReference type="Proteomes" id="UP000583454"/>
    </source>
</evidence>
<sequence length="90" mass="9703">MSARSRNISHDDPWPRQRSAPSAAFRELDRVRTLKVVSGEDGETVPAGSEGTIVAVWNGGAAFDVEFERPVETLAAIAPEALQRVEPTDG</sequence>
<reference evidence="2 3" key="1">
    <citation type="submission" date="2020-08" db="EMBL/GenBank/DDBJ databases">
        <title>Genomic Encyclopedia of Type Strains, Phase IV (KMG-IV): sequencing the most valuable type-strain genomes for metagenomic binning, comparative biology and taxonomic classification.</title>
        <authorList>
            <person name="Goeker M."/>
        </authorList>
    </citation>
    <scope>NUCLEOTIDE SEQUENCE [LARGE SCALE GENOMIC DNA]</scope>
    <source>
        <strain evidence="2 3">DSM 2163</strain>
    </source>
</reference>
<dbReference type="AlphaFoldDB" id="A0A840ZQS4"/>
<dbReference type="EMBL" id="JACHOP010000021">
    <property type="protein sequence ID" value="MBB5759217.1"/>
    <property type="molecule type" value="Genomic_DNA"/>
</dbReference>
<protein>
    <recommendedName>
        <fullName evidence="4">DUF4926 domain-containing protein</fullName>
    </recommendedName>
</protein>
<proteinExistence type="predicted"/>
<gene>
    <name evidence="2" type="ORF">HNR00_003949</name>
</gene>
<evidence type="ECO:0000256" key="1">
    <source>
        <dbReference type="SAM" id="MobiDB-lite"/>
    </source>
</evidence>